<dbReference type="RefSeq" id="WP_124709153.1">
    <property type="nucleotide sequence ID" value="NZ_CP033972.1"/>
</dbReference>
<sequence length="135" mass="14592">MNRELLLEGLALSADDDAGLTTAFYERLFDDHPEVRDLFSADMRAQASMLQEALVAVLDHLDDPAWLQAHLGSLGARHAGYGVTPQMFGLVASTLVATMAERAGSQWTTPMTEAWEEALSAVAGLMLAGYPENAR</sequence>
<dbReference type="InterPro" id="IPR009050">
    <property type="entry name" value="Globin-like_sf"/>
</dbReference>
<organism evidence="7 8">
    <name type="scientific">Gordonia insulae</name>
    <dbReference type="NCBI Taxonomy" id="2420509"/>
    <lineage>
        <taxon>Bacteria</taxon>
        <taxon>Bacillati</taxon>
        <taxon>Actinomycetota</taxon>
        <taxon>Actinomycetes</taxon>
        <taxon>Mycobacteriales</taxon>
        <taxon>Gordoniaceae</taxon>
        <taxon>Gordonia</taxon>
    </lineage>
</organism>
<dbReference type="Pfam" id="PF00042">
    <property type="entry name" value="Globin"/>
    <property type="match status" value="1"/>
</dbReference>
<keyword evidence="7" id="KW-0560">Oxidoreductase</keyword>
<keyword evidence="2 5" id="KW-0561">Oxygen transport</keyword>
<dbReference type="Gene3D" id="1.10.490.10">
    <property type="entry name" value="Globins"/>
    <property type="match status" value="1"/>
</dbReference>
<keyword evidence="1 5" id="KW-0349">Heme</keyword>
<dbReference type="GO" id="GO:0071500">
    <property type="term" value="P:cellular response to nitrosative stress"/>
    <property type="evidence" value="ECO:0007669"/>
    <property type="project" value="TreeGrafter"/>
</dbReference>
<dbReference type="KEGG" id="gom:D7316_03279"/>
<dbReference type="GO" id="GO:0071949">
    <property type="term" value="F:FAD binding"/>
    <property type="evidence" value="ECO:0007669"/>
    <property type="project" value="TreeGrafter"/>
</dbReference>
<dbReference type="PANTHER" id="PTHR43396:SF3">
    <property type="entry name" value="FLAVOHEMOPROTEIN"/>
    <property type="match status" value="1"/>
</dbReference>
<dbReference type="PROSITE" id="PS01033">
    <property type="entry name" value="GLOBIN"/>
    <property type="match status" value="1"/>
</dbReference>
<evidence type="ECO:0000256" key="5">
    <source>
        <dbReference type="RuleBase" id="RU000356"/>
    </source>
</evidence>
<dbReference type="EC" id="1.14.12.17" evidence="7"/>
<evidence type="ECO:0000256" key="1">
    <source>
        <dbReference type="ARBA" id="ARBA00022617"/>
    </source>
</evidence>
<dbReference type="OrthoDB" id="3213438at2"/>
<protein>
    <submittedName>
        <fullName evidence="7">Flavohemoprotein</fullName>
        <ecNumber evidence="7">1.14.12.17</ecNumber>
    </submittedName>
</protein>
<keyword evidence="3" id="KW-0479">Metal-binding</keyword>
<accession>A0A3G8JP00</accession>
<dbReference type="GO" id="GO:0005344">
    <property type="term" value="F:oxygen carrier activity"/>
    <property type="evidence" value="ECO:0007669"/>
    <property type="project" value="UniProtKB-KW"/>
</dbReference>
<dbReference type="AlphaFoldDB" id="A0A3G8JP00"/>
<proteinExistence type="inferred from homology"/>
<comment type="similarity">
    <text evidence="5">Belongs to the globin family.</text>
</comment>
<keyword evidence="8" id="KW-1185">Reference proteome</keyword>
<gene>
    <name evidence="7" type="primary">hmp_3</name>
    <name evidence="7" type="ORF">D7316_03279</name>
</gene>
<keyword evidence="4" id="KW-0408">Iron</keyword>
<dbReference type="EMBL" id="CP033972">
    <property type="protein sequence ID" value="AZG46678.1"/>
    <property type="molecule type" value="Genomic_DNA"/>
</dbReference>
<dbReference type="GO" id="GO:0046872">
    <property type="term" value="F:metal ion binding"/>
    <property type="evidence" value="ECO:0007669"/>
    <property type="project" value="UniProtKB-KW"/>
</dbReference>
<dbReference type="GO" id="GO:0046210">
    <property type="term" value="P:nitric oxide catabolic process"/>
    <property type="evidence" value="ECO:0007669"/>
    <property type="project" value="TreeGrafter"/>
</dbReference>
<dbReference type="GO" id="GO:0019825">
    <property type="term" value="F:oxygen binding"/>
    <property type="evidence" value="ECO:0007669"/>
    <property type="project" value="InterPro"/>
</dbReference>
<dbReference type="SUPFAM" id="SSF46458">
    <property type="entry name" value="Globin-like"/>
    <property type="match status" value="1"/>
</dbReference>
<feature type="domain" description="Globin" evidence="6">
    <location>
        <begin position="1"/>
        <end position="131"/>
    </location>
</feature>
<evidence type="ECO:0000256" key="2">
    <source>
        <dbReference type="ARBA" id="ARBA00022621"/>
    </source>
</evidence>
<dbReference type="PANTHER" id="PTHR43396">
    <property type="entry name" value="FLAVOHEMOPROTEIN"/>
    <property type="match status" value="1"/>
</dbReference>
<dbReference type="InterPro" id="IPR012292">
    <property type="entry name" value="Globin/Proto"/>
</dbReference>
<evidence type="ECO:0000256" key="4">
    <source>
        <dbReference type="ARBA" id="ARBA00023004"/>
    </source>
</evidence>
<reference evidence="7 8" key="1">
    <citation type="submission" date="2018-11" db="EMBL/GenBank/DDBJ databases">
        <title>Gordonia insulae sp. nov., isolated from an island soil.</title>
        <authorList>
            <person name="Kim Y.S."/>
            <person name="Kim S.B."/>
        </authorList>
    </citation>
    <scope>NUCLEOTIDE SEQUENCE [LARGE SCALE GENOMIC DNA]</scope>
    <source>
        <strain evidence="7 8">MMS17-SY073</strain>
    </source>
</reference>
<evidence type="ECO:0000259" key="6">
    <source>
        <dbReference type="PROSITE" id="PS01033"/>
    </source>
</evidence>
<keyword evidence="5" id="KW-0813">Transport</keyword>
<dbReference type="GO" id="GO:0020037">
    <property type="term" value="F:heme binding"/>
    <property type="evidence" value="ECO:0007669"/>
    <property type="project" value="InterPro"/>
</dbReference>
<evidence type="ECO:0000313" key="7">
    <source>
        <dbReference type="EMBL" id="AZG46678.1"/>
    </source>
</evidence>
<dbReference type="Proteomes" id="UP000271469">
    <property type="component" value="Chromosome"/>
</dbReference>
<evidence type="ECO:0000313" key="8">
    <source>
        <dbReference type="Proteomes" id="UP000271469"/>
    </source>
</evidence>
<dbReference type="GO" id="GO:0008941">
    <property type="term" value="F:nitric oxide dioxygenase NAD(P)H activity"/>
    <property type="evidence" value="ECO:0007669"/>
    <property type="project" value="UniProtKB-EC"/>
</dbReference>
<evidence type="ECO:0000256" key="3">
    <source>
        <dbReference type="ARBA" id="ARBA00022723"/>
    </source>
</evidence>
<dbReference type="InterPro" id="IPR000971">
    <property type="entry name" value="Globin"/>
</dbReference>
<name>A0A3G8JP00_9ACTN</name>